<proteinExistence type="predicted"/>
<dbReference type="Gene3D" id="3.20.20.30">
    <property type="entry name" value="Luciferase-like domain"/>
    <property type="match status" value="2"/>
</dbReference>
<reference evidence="3" key="1">
    <citation type="journal article" date="2019" name="Int. J. Syst. Evol. Microbiol.">
        <title>The Global Catalogue of Microorganisms (GCM) 10K type strain sequencing project: providing services to taxonomists for standard genome sequencing and annotation.</title>
        <authorList>
            <consortium name="The Broad Institute Genomics Platform"/>
            <consortium name="The Broad Institute Genome Sequencing Center for Infectious Disease"/>
            <person name="Wu L."/>
            <person name="Ma J."/>
        </authorList>
    </citation>
    <scope>NUCLEOTIDE SEQUENCE [LARGE SCALE GENOMIC DNA]</scope>
    <source>
        <strain evidence="3">JCM 18409</strain>
    </source>
</reference>
<evidence type="ECO:0000259" key="1">
    <source>
        <dbReference type="Pfam" id="PF00296"/>
    </source>
</evidence>
<dbReference type="PANTHER" id="PTHR30137:SF18">
    <property type="entry name" value="CONSERVED PROTEIN"/>
    <property type="match status" value="1"/>
</dbReference>
<sequence length="330" mass="35714">MEGRLPPGITRGPPRLGLEQTAIMERHRPEGSERMSDTTDTPYDAKAAVGRYGLWSVGLRSEDPARRADIAEAAAEIEQLGYGAVWLGGSSHARHALPLLEATSRLTVGTSIQSIWQYDTDESAAGFDEVESAHPGRFLLGLGVSHAKLVDQYRRPYSSLVDYLDALDALGVPADRRVLAALGPKTLTLSADRAAGAIPYLVTPEHTAQAREILGEAPLLAPEFAVVPETDPTRARTLARAHLALYLTLPNYTNSFLRLGFTEEDLASGGSDRLVDALYAWGDEARIRDRVNAFLEAGADHVALQMVDGTPGDGLPREAWRRLAVTLELS</sequence>
<dbReference type="InterPro" id="IPR036661">
    <property type="entry name" value="Luciferase-like_sf"/>
</dbReference>
<dbReference type="InterPro" id="IPR050766">
    <property type="entry name" value="Bact_Lucif_Oxidored"/>
</dbReference>
<evidence type="ECO:0000313" key="3">
    <source>
        <dbReference type="Proteomes" id="UP001501759"/>
    </source>
</evidence>
<organism evidence="2 3">
    <name type="scientific">Streptomyces siamensis</name>
    <dbReference type="NCBI Taxonomy" id="1274986"/>
    <lineage>
        <taxon>Bacteria</taxon>
        <taxon>Bacillati</taxon>
        <taxon>Actinomycetota</taxon>
        <taxon>Actinomycetes</taxon>
        <taxon>Kitasatosporales</taxon>
        <taxon>Streptomycetaceae</taxon>
        <taxon>Streptomyces</taxon>
    </lineage>
</organism>
<evidence type="ECO:0000313" key="2">
    <source>
        <dbReference type="EMBL" id="GAA5016619.1"/>
    </source>
</evidence>
<dbReference type="InterPro" id="IPR019922">
    <property type="entry name" value="Lucif-like_OxRdatse_MSMEG_4141"/>
</dbReference>
<protein>
    <submittedName>
        <fullName evidence="2">LLM class F420-dependent oxidoreductase</fullName>
    </submittedName>
</protein>
<dbReference type="Pfam" id="PF00296">
    <property type="entry name" value="Bac_luciferase"/>
    <property type="match status" value="1"/>
</dbReference>
<dbReference type="Proteomes" id="UP001501759">
    <property type="component" value="Unassembled WGS sequence"/>
</dbReference>
<dbReference type="PANTHER" id="PTHR30137">
    <property type="entry name" value="LUCIFERASE-LIKE MONOOXYGENASE"/>
    <property type="match status" value="1"/>
</dbReference>
<dbReference type="NCBIfam" id="TIGR03620">
    <property type="entry name" value="F420_MSMEG_4141"/>
    <property type="match status" value="1"/>
</dbReference>
<gene>
    <name evidence="2" type="ORF">GCM10023335_42510</name>
</gene>
<name>A0ABP9J0H1_9ACTN</name>
<dbReference type="InterPro" id="IPR011251">
    <property type="entry name" value="Luciferase-like_dom"/>
</dbReference>
<dbReference type="SUPFAM" id="SSF51679">
    <property type="entry name" value="Bacterial luciferase-like"/>
    <property type="match status" value="1"/>
</dbReference>
<keyword evidence="3" id="KW-1185">Reference proteome</keyword>
<comment type="caution">
    <text evidence="2">The sequence shown here is derived from an EMBL/GenBank/DDBJ whole genome shotgun (WGS) entry which is preliminary data.</text>
</comment>
<dbReference type="EMBL" id="BAABKB010000016">
    <property type="protein sequence ID" value="GAA5016619.1"/>
    <property type="molecule type" value="Genomic_DNA"/>
</dbReference>
<feature type="domain" description="Luciferase-like" evidence="1">
    <location>
        <begin position="62"/>
        <end position="301"/>
    </location>
</feature>
<accession>A0ABP9J0H1</accession>